<sequence length="57" mass="6396">MITNLPAVMTIQQFRATGGKKQTAKAMLTMRTAFFASCRSDKLFIASRLITAKTWIK</sequence>
<reference evidence="1 2" key="1">
    <citation type="submission" date="2023-03" db="EMBL/GenBank/DDBJ databases">
        <title>Draft genome sequence of the bacteria which degrade cell wall of Tricholomamatutake.</title>
        <authorList>
            <person name="Konishi Y."/>
            <person name="Fukuta Y."/>
            <person name="Shirasaka N."/>
        </authorList>
    </citation>
    <scope>NUCLEOTIDE SEQUENCE [LARGE SCALE GENOMIC DNA]</scope>
    <source>
        <strain evidence="2">mu1</strain>
    </source>
</reference>
<comment type="caution">
    <text evidence="1">The sequence shown here is derived from an EMBL/GenBank/DDBJ whole genome shotgun (WGS) entry which is preliminary data.</text>
</comment>
<dbReference type="Proteomes" id="UP001157114">
    <property type="component" value="Unassembled WGS sequence"/>
</dbReference>
<evidence type="ECO:0000313" key="2">
    <source>
        <dbReference type="Proteomes" id="UP001157114"/>
    </source>
</evidence>
<dbReference type="EMBL" id="BSSQ01000001">
    <property type="protein sequence ID" value="GLX65887.1"/>
    <property type="molecule type" value="Genomic_DNA"/>
</dbReference>
<accession>A0ABQ6GA03</accession>
<name>A0ABQ6GA03_9BACL</name>
<organism evidence="1 2">
    <name type="scientific">Paenibacillus glycanilyticus</name>
    <dbReference type="NCBI Taxonomy" id="126569"/>
    <lineage>
        <taxon>Bacteria</taxon>
        <taxon>Bacillati</taxon>
        <taxon>Bacillota</taxon>
        <taxon>Bacilli</taxon>
        <taxon>Bacillales</taxon>
        <taxon>Paenibacillaceae</taxon>
        <taxon>Paenibacillus</taxon>
    </lineage>
</organism>
<proteinExistence type="predicted"/>
<protein>
    <submittedName>
        <fullName evidence="1">Uncharacterized protein</fullName>
    </submittedName>
</protein>
<gene>
    <name evidence="1" type="ORF">MU1_02310</name>
</gene>
<evidence type="ECO:0000313" key="1">
    <source>
        <dbReference type="EMBL" id="GLX65887.1"/>
    </source>
</evidence>
<keyword evidence="2" id="KW-1185">Reference proteome</keyword>